<protein>
    <submittedName>
        <fullName evidence="2">Uncharacterized protein</fullName>
    </submittedName>
</protein>
<evidence type="ECO:0000256" key="1">
    <source>
        <dbReference type="SAM" id="MobiDB-lite"/>
    </source>
</evidence>
<dbReference type="AlphaFoldDB" id="A0A7M5V0A6"/>
<organism evidence="2 3">
    <name type="scientific">Clytia hemisphaerica</name>
    <dbReference type="NCBI Taxonomy" id="252671"/>
    <lineage>
        <taxon>Eukaryota</taxon>
        <taxon>Metazoa</taxon>
        <taxon>Cnidaria</taxon>
        <taxon>Hydrozoa</taxon>
        <taxon>Hydroidolina</taxon>
        <taxon>Leptothecata</taxon>
        <taxon>Obeliida</taxon>
        <taxon>Clytiidae</taxon>
        <taxon>Clytia</taxon>
    </lineage>
</organism>
<reference evidence="2" key="1">
    <citation type="submission" date="2021-01" db="UniProtKB">
        <authorList>
            <consortium name="EnsemblMetazoa"/>
        </authorList>
    </citation>
    <scope>IDENTIFICATION</scope>
</reference>
<accession>A0A7M5V0A6</accession>
<name>A0A7M5V0A6_9CNID</name>
<dbReference type="Proteomes" id="UP000594262">
    <property type="component" value="Unplaced"/>
</dbReference>
<feature type="compositionally biased region" description="Polar residues" evidence="1">
    <location>
        <begin position="126"/>
        <end position="136"/>
    </location>
</feature>
<evidence type="ECO:0000313" key="2">
    <source>
        <dbReference type="EnsemblMetazoa" id="CLYHEMP005428.1"/>
    </source>
</evidence>
<sequence length="144" mass="16416">KNMNSDNNNHSGKYACVVCIEDNGEESQIVVPSAWVDEENKIVHWSTSLNARREFETCANPSNKWPTYHLVKTIFIGEHSLCKQVWEEYSTSTTEESPIKQQKQKSPEKEATKLYPKPPPRRNTRNDNANNSAMNKSESESKSG</sequence>
<proteinExistence type="predicted"/>
<keyword evidence="3" id="KW-1185">Reference proteome</keyword>
<feature type="region of interest" description="Disordered" evidence="1">
    <location>
        <begin position="91"/>
        <end position="144"/>
    </location>
</feature>
<dbReference type="EnsemblMetazoa" id="CLYHEMT005428.1">
    <property type="protein sequence ID" value="CLYHEMP005428.1"/>
    <property type="gene ID" value="CLYHEMG005428"/>
</dbReference>
<evidence type="ECO:0000313" key="3">
    <source>
        <dbReference type="Proteomes" id="UP000594262"/>
    </source>
</evidence>